<comment type="similarity">
    <text evidence="1">Belongs to the metallo-dependent hydrolases superfamily. ATZ/TRZ family.</text>
</comment>
<keyword evidence="5" id="KW-1185">Reference proteome</keyword>
<name>A0A7Z7FKN7_9BURK</name>
<keyword evidence="2" id="KW-0378">Hydrolase</keyword>
<dbReference type="GO" id="GO:0016810">
    <property type="term" value="F:hydrolase activity, acting on carbon-nitrogen (but not peptide) bonds"/>
    <property type="evidence" value="ECO:0007669"/>
    <property type="project" value="InterPro"/>
</dbReference>
<dbReference type="EMBL" id="FNDI01000018">
    <property type="protein sequence ID" value="SDI50361.1"/>
    <property type="molecule type" value="Genomic_DNA"/>
</dbReference>
<feature type="domain" description="Amidohydrolase-related" evidence="3">
    <location>
        <begin position="40"/>
        <end position="398"/>
    </location>
</feature>
<sequence>MDPSIRDLVGDVLISGGKIVDVQSCIEAPDAVVIDARHKVLIPGLVNAHIHLWQTVLKGCGGNWTFSDYLHVLDKAGKNFTPDDVYLSTLTGAREQLESGVTTVFDWANILNTPDHADRVIDALNDSGIRAVLGHGTPGADFCTWRESTRLRHHDDVARVRRQRLSSNDTLVTLGLAVRGPDFATLEATRADIRLARSLDIMSSMHVAFGTCGGYVPNVRRLGEAGLLGPDINLTHGNRLGNDEIRMAVDLGTSITVTPETEMQMGHGFPVTGRIIDAGGNVTLGSDLGCSCSADMFSQMRFAVQFERAMANSHAQLEGRMPDTIALTARDVLRSATLQGARALGLAQRTGSITPGKDADLTLLSWEHSHLAPRDPVQAVVFHANASNVHTVMVKGELRKYCYQLLSPSEHKAFDARAASKRIVDAVALPTGAYSDDWDFRQRPPHGR</sequence>
<dbReference type="PANTHER" id="PTHR43794">
    <property type="entry name" value="AMINOHYDROLASE SSNA-RELATED"/>
    <property type="match status" value="1"/>
</dbReference>
<organism evidence="4 5">
    <name type="scientific">Paraburkholderia steynii</name>
    <dbReference type="NCBI Taxonomy" id="1245441"/>
    <lineage>
        <taxon>Bacteria</taxon>
        <taxon>Pseudomonadati</taxon>
        <taxon>Pseudomonadota</taxon>
        <taxon>Betaproteobacteria</taxon>
        <taxon>Burkholderiales</taxon>
        <taxon>Burkholderiaceae</taxon>
        <taxon>Paraburkholderia</taxon>
    </lineage>
</organism>
<gene>
    <name evidence="4" type="ORF">SAMN04487926_11846</name>
</gene>
<evidence type="ECO:0000313" key="5">
    <source>
        <dbReference type="Proteomes" id="UP000198900"/>
    </source>
</evidence>
<proteinExistence type="inferred from homology"/>
<dbReference type="InterPro" id="IPR032466">
    <property type="entry name" value="Metal_Hydrolase"/>
</dbReference>
<dbReference type="InterPro" id="IPR050287">
    <property type="entry name" value="MTA/SAH_deaminase"/>
</dbReference>
<comment type="caution">
    <text evidence="4">The sequence shown here is derived from an EMBL/GenBank/DDBJ whole genome shotgun (WGS) entry which is preliminary data.</text>
</comment>
<accession>A0A7Z7FKN7</accession>
<dbReference type="SUPFAM" id="SSF51556">
    <property type="entry name" value="Metallo-dependent hydrolases"/>
    <property type="match status" value="1"/>
</dbReference>
<evidence type="ECO:0000259" key="3">
    <source>
        <dbReference type="Pfam" id="PF01979"/>
    </source>
</evidence>
<dbReference type="SUPFAM" id="SSF51338">
    <property type="entry name" value="Composite domain of metallo-dependent hydrolases"/>
    <property type="match status" value="1"/>
</dbReference>
<dbReference type="Proteomes" id="UP000198900">
    <property type="component" value="Unassembled WGS sequence"/>
</dbReference>
<dbReference type="AlphaFoldDB" id="A0A7Z7FKN7"/>
<dbReference type="Pfam" id="PF01979">
    <property type="entry name" value="Amidohydro_1"/>
    <property type="match status" value="1"/>
</dbReference>
<dbReference type="InterPro" id="IPR006680">
    <property type="entry name" value="Amidohydro-rel"/>
</dbReference>
<dbReference type="Gene3D" id="2.30.40.10">
    <property type="entry name" value="Urease, subunit C, domain 1"/>
    <property type="match status" value="1"/>
</dbReference>
<dbReference type="NCBIfam" id="NF006056">
    <property type="entry name" value="PRK08204.1"/>
    <property type="match status" value="1"/>
</dbReference>
<dbReference type="InterPro" id="IPR011059">
    <property type="entry name" value="Metal-dep_hydrolase_composite"/>
</dbReference>
<evidence type="ECO:0000256" key="2">
    <source>
        <dbReference type="ARBA" id="ARBA00022801"/>
    </source>
</evidence>
<dbReference type="Gene3D" id="3.20.20.140">
    <property type="entry name" value="Metal-dependent hydrolases"/>
    <property type="match status" value="1"/>
</dbReference>
<evidence type="ECO:0000313" key="4">
    <source>
        <dbReference type="EMBL" id="SDI50361.1"/>
    </source>
</evidence>
<reference evidence="4" key="1">
    <citation type="submission" date="2016-10" db="EMBL/GenBank/DDBJ databases">
        <authorList>
            <person name="Varghese N."/>
            <person name="Submissions S."/>
        </authorList>
    </citation>
    <scope>NUCLEOTIDE SEQUENCE [LARGE SCALE GENOMIC DNA]</scope>
    <source>
        <strain evidence="4">YR281</strain>
    </source>
</reference>
<evidence type="ECO:0000256" key="1">
    <source>
        <dbReference type="ARBA" id="ARBA00006745"/>
    </source>
</evidence>
<dbReference type="PANTHER" id="PTHR43794:SF11">
    <property type="entry name" value="AMIDOHYDROLASE-RELATED DOMAIN-CONTAINING PROTEIN"/>
    <property type="match status" value="1"/>
</dbReference>
<protein>
    <submittedName>
        <fullName evidence="4">Cytosine/adenosine deaminase</fullName>
    </submittedName>
</protein>